<keyword evidence="2" id="KW-0472">Membrane</keyword>
<feature type="region of interest" description="Disordered" evidence="1">
    <location>
        <begin position="87"/>
        <end position="107"/>
    </location>
</feature>
<reference evidence="3" key="1">
    <citation type="journal article" date="2023" name="Mol. Biol. Evol.">
        <title>Third-Generation Sequencing Reveals the Adaptive Role of the Epigenome in Three Deep-Sea Polychaetes.</title>
        <authorList>
            <person name="Perez M."/>
            <person name="Aroh O."/>
            <person name="Sun Y."/>
            <person name="Lan Y."/>
            <person name="Juniper S.K."/>
            <person name="Young C.R."/>
            <person name="Angers B."/>
            <person name="Qian P.Y."/>
        </authorList>
    </citation>
    <scope>NUCLEOTIDE SEQUENCE</scope>
    <source>
        <strain evidence="3">R07B-5</strain>
    </source>
</reference>
<protein>
    <recommendedName>
        <fullName evidence="5">Transmembrane protein</fullName>
    </recommendedName>
</protein>
<proteinExistence type="predicted"/>
<evidence type="ECO:0000256" key="1">
    <source>
        <dbReference type="SAM" id="MobiDB-lite"/>
    </source>
</evidence>
<keyword evidence="4" id="KW-1185">Reference proteome</keyword>
<dbReference type="EMBL" id="JAODUO010000218">
    <property type="protein sequence ID" value="KAK2185918.1"/>
    <property type="molecule type" value="Genomic_DNA"/>
</dbReference>
<organism evidence="3 4">
    <name type="scientific">Ridgeia piscesae</name>
    <name type="common">Tubeworm</name>
    <dbReference type="NCBI Taxonomy" id="27915"/>
    <lineage>
        <taxon>Eukaryota</taxon>
        <taxon>Metazoa</taxon>
        <taxon>Spiralia</taxon>
        <taxon>Lophotrochozoa</taxon>
        <taxon>Annelida</taxon>
        <taxon>Polychaeta</taxon>
        <taxon>Sedentaria</taxon>
        <taxon>Canalipalpata</taxon>
        <taxon>Sabellida</taxon>
        <taxon>Siboglinidae</taxon>
        <taxon>Ridgeia</taxon>
    </lineage>
</organism>
<evidence type="ECO:0000313" key="4">
    <source>
        <dbReference type="Proteomes" id="UP001209878"/>
    </source>
</evidence>
<feature type="transmembrane region" description="Helical" evidence="2">
    <location>
        <begin position="41"/>
        <end position="63"/>
    </location>
</feature>
<dbReference type="AlphaFoldDB" id="A0AAD9P0I4"/>
<sequence length="120" mass="12960">MMNATLAFCIVALTSSSVPPFLFIVLPRYVNESVSSSGSPFNVKGLLFFVLDFIIFVLLLLMLSPSCVDNVFSSSVFPASVDGYGRGERGQPQSRGPPVGTRSGVNASVKRSVLVQWARR</sequence>
<name>A0AAD9P0I4_RIDPI</name>
<keyword evidence="2" id="KW-0812">Transmembrane</keyword>
<comment type="caution">
    <text evidence="3">The sequence shown here is derived from an EMBL/GenBank/DDBJ whole genome shotgun (WGS) entry which is preliminary data.</text>
</comment>
<evidence type="ECO:0000256" key="2">
    <source>
        <dbReference type="SAM" id="Phobius"/>
    </source>
</evidence>
<accession>A0AAD9P0I4</accession>
<keyword evidence="2" id="KW-1133">Transmembrane helix</keyword>
<evidence type="ECO:0008006" key="5">
    <source>
        <dbReference type="Google" id="ProtNLM"/>
    </source>
</evidence>
<evidence type="ECO:0000313" key="3">
    <source>
        <dbReference type="EMBL" id="KAK2185918.1"/>
    </source>
</evidence>
<dbReference type="Proteomes" id="UP001209878">
    <property type="component" value="Unassembled WGS sequence"/>
</dbReference>
<gene>
    <name evidence="3" type="ORF">NP493_217g04021</name>
</gene>